<evidence type="ECO:0000313" key="10">
    <source>
        <dbReference type="Proteomes" id="UP001453229"/>
    </source>
</evidence>
<dbReference type="InterPro" id="IPR036866">
    <property type="entry name" value="RibonucZ/Hydroxyglut_hydro"/>
</dbReference>
<comment type="function">
    <text evidence="7">May be involved in the transport of PQQ or its precursor to the periplasm.</text>
</comment>
<dbReference type="HAMAP" id="MF_00653">
    <property type="entry name" value="PQQ_syn_PqqB"/>
    <property type="match status" value="1"/>
</dbReference>
<dbReference type="Pfam" id="PF12706">
    <property type="entry name" value="Lactamase_B_2"/>
    <property type="match status" value="1"/>
</dbReference>
<dbReference type="NCBIfam" id="TIGR02108">
    <property type="entry name" value="PQQ_syn_pqqB"/>
    <property type="match status" value="1"/>
</dbReference>
<evidence type="ECO:0000256" key="3">
    <source>
        <dbReference type="ARBA" id="ARBA00015084"/>
    </source>
</evidence>
<evidence type="ECO:0000256" key="4">
    <source>
        <dbReference type="ARBA" id="ARBA00022448"/>
    </source>
</evidence>
<evidence type="ECO:0000256" key="7">
    <source>
        <dbReference type="HAMAP-Rule" id="MF_00653"/>
    </source>
</evidence>
<name>A0ABZ3CUH3_9GAMM</name>
<dbReference type="CDD" id="cd16274">
    <property type="entry name" value="PQQB-like_MBL-fold"/>
    <property type="match status" value="1"/>
</dbReference>
<dbReference type="EMBL" id="CP151919">
    <property type="protein sequence ID" value="XAD54821.1"/>
    <property type="molecule type" value="Genomic_DNA"/>
</dbReference>
<dbReference type="RefSeq" id="WP_342595382.1">
    <property type="nucleotide sequence ID" value="NZ_CP151919.1"/>
</dbReference>
<evidence type="ECO:0000256" key="6">
    <source>
        <dbReference type="ARBA" id="ARBA00030966"/>
    </source>
</evidence>
<dbReference type="Gene3D" id="3.60.15.10">
    <property type="entry name" value="Ribonuclease Z/Hydroxyacylglutathione hydrolase-like"/>
    <property type="match status" value="1"/>
</dbReference>
<dbReference type="PANTHER" id="PTHR42663">
    <property type="entry name" value="HYDROLASE C777.06C-RELATED-RELATED"/>
    <property type="match status" value="1"/>
</dbReference>
<dbReference type="SUPFAM" id="SSF56281">
    <property type="entry name" value="Metallo-hydrolase/oxidoreductase"/>
    <property type="match status" value="1"/>
</dbReference>
<dbReference type="PANTHER" id="PTHR42663:SF7">
    <property type="entry name" value="COENZYME PQQ SYNTHESIS PROTEIN B"/>
    <property type="match status" value="1"/>
</dbReference>
<gene>
    <name evidence="7 9" type="primary">pqqB</name>
    <name evidence="9" type="ORF">AAGT95_02275</name>
</gene>
<evidence type="ECO:0000313" key="9">
    <source>
        <dbReference type="EMBL" id="XAD54821.1"/>
    </source>
</evidence>
<keyword evidence="10" id="KW-1185">Reference proteome</keyword>
<accession>A0ABZ3CUH3</accession>
<evidence type="ECO:0000256" key="5">
    <source>
        <dbReference type="ARBA" id="ARBA00022905"/>
    </source>
</evidence>
<reference evidence="9 10" key="1">
    <citation type="submission" date="2024-04" db="EMBL/GenBank/DDBJ databases">
        <title>Salinicola lusitanus LLJ914,a marine bacterium isolated from the Okinawa Trough.</title>
        <authorList>
            <person name="Li J."/>
        </authorList>
    </citation>
    <scope>NUCLEOTIDE SEQUENCE [LARGE SCALE GENOMIC DNA]</scope>
    <source>
        <strain evidence="9 10">LLJ914</strain>
    </source>
</reference>
<dbReference type="InterPro" id="IPR001279">
    <property type="entry name" value="Metallo-B-lactamas"/>
</dbReference>
<evidence type="ECO:0000259" key="8">
    <source>
        <dbReference type="Pfam" id="PF12706"/>
    </source>
</evidence>
<comment type="similarity">
    <text evidence="2 7">Belongs to the PqqB family.</text>
</comment>
<comment type="pathway">
    <text evidence="1 7">Cofactor biosynthesis; pyrroloquinoline quinone biosynthesis.</text>
</comment>
<proteinExistence type="inferred from homology"/>
<organism evidence="9 10">
    <name type="scientific">Salinicola lusitanus</name>
    <dbReference type="NCBI Taxonomy" id="1949085"/>
    <lineage>
        <taxon>Bacteria</taxon>
        <taxon>Pseudomonadati</taxon>
        <taxon>Pseudomonadota</taxon>
        <taxon>Gammaproteobacteria</taxon>
        <taxon>Oceanospirillales</taxon>
        <taxon>Halomonadaceae</taxon>
        <taxon>Salinicola</taxon>
    </lineage>
</organism>
<sequence>MSPAAGARETAGLRLRVLGAAAGGGSPQWNCRCEVCRLAWAGDPRITPRTQSSIAISRDGEQWALINCAPEILAQIRQNPVLQPQHGDRHTPIRSVLLTNADVDHIGGLLNLRERSSFRLLATPSIQAVLEANPIFGVLDAECVTREPVALETAFELLDGVSAKLFAVPGKTALYLEGDTVEIGVEGEDTVGVEFIGAGSRVYYIPGCATMTPRLAARLQGADLVLFDGTLWRDDEMIAAGVGVKTGARMGHMSMSGDAGSIAAFAELAVSRRVFVHINNTNPVLIEGSPERAQAERAGWEIAYDGMELACRS</sequence>
<protein>
    <recommendedName>
        <fullName evidence="3 7">Coenzyme PQQ synthesis protein B</fullName>
    </recommendedName>
    <alternativeName>
        <fullName evidence="6 7">Pyrroloquinoline quinone biosynthesis protein B</fullName>
    </alternativeName>
</protein>
<feature type="domain" description="Metallo-beta-lactamase" evidence="8">
    <location>
        <begin position="63"/>
        <end position="278"/>
    </location>
</feature>
<keyword evidence="4 7" id="KW-0813">Transport</keyword>
<keyword evidence="5 7" id="KW-0884">PQQ biosynthesis</keyword>
<dbReference type="InterPro" id="IPR011842">
    <property type="entry name" value="PQQ_synth_PqqB"/>
</dbReference>
<evidence type="ECO:0000256" key="2">
    <source>
        <dbReference type="ARBA" id="ARBA00008481"/>
    </source>
</evidence>
<dbReference type="Proteomes" id="UP001453229">
    <property type="component" value="Chromosome"/>
</dbReference>
<evidence type="ECO:0000256" key="1">
    <source>
        <dbReference type="ARBA" id="ARBA00004886"/>
    </source>
</evidence>